<dbReference type="SUPFAM" id="SSF53822">
    <property type="entry name" value="Periplasmic binding protein-like I"/>
    <property type="match status" value="1"/>
</dbReference>
<dbReference type="Gene3D" id="3.40.50.2300">
    <property type="match status" value="2"/>
</dbReference>
<keyword evidence="6" id="KW-1185">Reference proteome</keyword>
<name>A0A4Q9G5S3_9RHOB</name>
<evidence type="ECO:0000256" key="1">
    <source>
        <dbReference type="ARBA" id="ARBA00010062"/>
    </source>
</evidence>
<dbReference type="Pfam" id="PF13458">
    <property type="entry name" value="Peripla_BP_6"/>
    <property type="match status" value="1"/>
</dbReference>
<feature type="chain" id="PRO_5020418603" evidence="3">
    <location>
        <begin position="24"/>
        <end position="408"/>
    </location>
</feature>
<gene>
    <name evidence="5" type="ORF">EYE42_08505</name>
</gene>
<feature type="signal peptide" evidence="3">
    <location>
        <begin position="1"/>
        <end position="23"/>
    </location>
</feature>
<protein>
    <submittedName>
        <fullName evidence="5">ABC transporter substrate-binding protein</fullName>
    </submittedName>
</protein>
<dbReference type="PANTHER" id="PTHR47235:SF1">
    <property type="entry name" value="BLR6548 PROTEIN"/>
    <property type="match status" value="1"/>
</dbReference>
<sequence length="408" mass="43864">MTWMRKLALTTALVAGLSAPVAAEDIKFGLLQDFTAVYTFVTGQYNQGQQDYLALLNAEGGIDGNTVTAIVRDTGNQPQRGIEAYNRAKEEGAILFDFLSTPVSAAVLDQIQADKNILITPAHGRGDASDGTVFPYVFPMMPTYWAQAATLIDHMKSTDGLDGKKIAFVHIDSPFGREPLPILEALAAEEGFEYQAFPYASPGNEQSAAWSEVRRYRPDYVMIWGAGGGQAVSVRTAIQNGVRPEQIHSVIWLAETDAANVGPAMKGVKRFEATASGTEHPILQRIQQQVIDAGKGSGDQANVGNSYYNLGVATMAIAAEAARLGLEGGQPLTGETLKAGFEKIAGYDAEGLLPAVTYTAEDHQGGGAGRVSEWDGEKWVPVSDWTVAYPDLIRRVIEESATKYKEGN</sequence>
<comment type="caution">
    <text evidence="5">The sequence shown here is derived from an EMBL/GenBank/DDBJ whole genome shotgun (WGS) entry which is preliminary data.</text>
</comment>
<evidence type="ECO:0000259" key="4">
    <source>
        <dbReference type="Pfam" id="PF13458"/>
    </source>
</evidence>
<organism evidence="5 6">
    <name type="scientific">Paracoccus subflavus</name>
    <dbReference type="NCBI Taxonomy" id="2528244"/>
    <lineage>
        <taxon>Bacteria</taxon>
        <taxon>Pseudomonadati</taxon>
        <taxon>Pseudomonadota</taxon>
        <taxon>Alphaproteobacteria</taxon>
        <taxon>Rhodobacterales</taxon>
        <taxon>Paracoccaceae</taxon>
        <taxon>Paracoccus</taxon>
    </lineage>
</organism>
<accession>A0A4Q9G5S3</accession>
<proteinExistence type="inferred from homology"/>
<dbReference type="EMBL" id="SISK01000005">
    <property type="protein sequence ID" value="TBN40427.1"/>
    <property type="molecule type" value="Genomic_DNA"/>
</dbReference>
<dbReference type="Proteomes" id="UP000293520">
    <property type="component" value="Unassembled WGS sequence"/>
</dbReference>
<dbReference type="InterPro" id="IPR028082">
    <property type="entry name" value="Peripla_BP_I"/>
</dbReference>
<evidence type="ECO:0000256" key="3">
    <source>
        <dbReference type="SAM" id="SignalP"/>
    </source>
</evidence>
<feature type="domain" description="Leucine-binding protein" evidence="4">
    <location>
        <begin position="26"/>
        <end position="376"/>
    </location>
</feature>
<keyword evidence="2 3" id="KW-0732">Signal</keyword>
<dbReference type="CDD" id="cd06334">
    <property type="entry name" value="PBP1_ABC_ligand_binding-like"/>
    <property type="match status" value="1"/>
</dbReference>
<dbReference type="InterPro" id="IPR028081">
    <property type="entry name" value="Leu-bd"/>
</dbReference>
<evidence type="ECO:0000256" key="2">
    <source>
        <dbReference type="ARBA" id="ARBA00022729"/>
    </source>
</evidence>
<dbReference type="AlphaFoldDB" id="A0A4Q9G5S3"/>
<comment type="similarity">
    <text evidence="1">Belongs to the leucine-binding protein family.</text>
</comment>
<dbReference type="RefSeq" id="WP_130990891.1">
    <property type="nucleotide sequence ID" value="NZ_SISK01000005.1"/>
</dbReference>
<dbReference type="PANTHER" id="PTHR47235">
    <property type="entry name" value="BLR6548 PROTEIN"/>
    <property type="match status" value="1"/>
</dbReference>
<reference evidence="5 6" key="1">
    <citation type="submission" date="2019-02" db="EMBL/GenBank/DDBJ databases">
        <title>Paracoccus subflavus sp. nov., isolated from marine sediment of the Pacific Ocean.</title>
        <authorList>
            <person name="Zhang G."/>
        </authorList>
    </citation>
    <scope>NUCLEOTIDE SEQUENCE [LARGE SCALE GENOMIC DNA]</scope>
    <source>
        <strain evidence="5 6">GY0581</strain>
    </source>
</reference>
<evidence type="ECO:0000313" key="5">
    <source>
        <dbReference type="EMBL" id="TBN40427.1"/>
    </source>
</evidence>
<dbReference type="OrthoDB" id="8184122at2"/>
<evidence type="ECO:0000313" key="6">
    <source>
        <dbReference type="Proteomes" id="UP000293520"/>
    </source>
</evidence>